<evidence type="ECO:0000313" key="2">
    <source>
        <dbReference type="EMBL" id="RDV26186.1"/>
    </source>
</evidence>
<dbReference type="AlphaFoldDB" id="A0A3D8M998"/>
<dbReference type="SMART" id="SM00710">
    <property type="entry name" value="PbH1"/>
    <property type="match status" value="5"/>
</dbReference>
<evidence type="ECO:0000256" key="1">
    <source>
        <dbReference type="SAM" id="SignalP"/>
    </source>
</evidence>
<dbReference type="InterPro" id="IPR006626">
    <property type="entry name" value="PbH1"/>
</dbReference>
<dbReference type="RefSeq" id="WP_115593055.1">
    <property type="nucleotide sequence ID" value="NZ_QRHA01000005.1"/>
</dbReference>
<sequence length="404" mass="43230">MIKNIKKKICLSTLGFLAIPVVNAANCTSTPVNPNGNVSQLKDALQQATNTGLPLTITGTYYISSDIKVTLRKDLVVDATGANFIATSSLDGDMFSFDTVNGDNVCNNENALADFHWDGGSFNMANAYVSKVVPYTQLTPSGREGTQNTGDALSIRGVVNSTNYHKLDELIIENITYTGTASSSDPFYLAGGDSAILMTGALKATIRYNNFYGVRDAAVYLSAGGDSGQFGDHFTIHNNYVERAFDGFTSKRGADNIVMRDNDLVDVAVGLSVKSVNQGWQATNITIKRNTIDKAMRAISLETANNVTVDDNTIDNLGDVVANQSSTVANFNSFSDAFEGISLIGVQGTNVVSNNSINGITGSSREGATTTWGIVTRSYEGRSTTGVTKTTNSFYKLDKWSMDL</sequence>
<dbReference type="InterPro" id="IPR011050">
    <property type="entry name" value="Pectin_lyase_fold/virulence"/>
</dbReference>
<dbReference type="OrthoDB" id="6334921at2"/>
<organism evidence="2 3">
    <name type="scientific">Alteromonas aestuariivivens</name>
    <dbReference type="NCBI Taxonomy" id="1938339"/>
    <lineage>
        <taxon>Bacteria</taxon>
        <taxon>Pseudomonadati</taxon>
        <taxon>Pseudomonadota</taxon>
        <taxon>Gammaproteobacteria</taxon>
        <taxon>Alteromonadales</taxon>
        <taxon>Alteromonadaceae</taxon>
        <taxon>Alteromonas/Salinimonas group</taxon>
        <taxon>Alteromonas</taxon>
    </lineage>
</organism>
<dbReference type="Gene3D" id="2.160.20.10">
    <property type="entry name" value="Single-stranded right-handed beta-helix, Pectin lyase-like"/>
    <property type="match status" value="1"/>
</dbReference>
<name>A0A3D8M998_9ALTE</name>
<feature type="chain" id="PRO_5017788175" evidence="1">
    <location>
        <begin position="25"/>
        <end position="404"/>
    </location>
</feature>
<keyword evidence="3" id="KW-1185">Reference proteome</keyword>
<dbReference type="Proteomes" id="UP000256561">
    <property type="component" value="Unassembled WGS sequence"/>
</dbReference>
<proteinExistence type="predicted"/>
<feature type="signal peptide" evidence="1">
    <location>
        <begin position="1"/>
        <end position="24"/>
    </location>
</feature>
<evidence type="ECO:0000313" key="3">
    <source>
        <dbReference type="Proteomes" id="UP000256561"/>
    </source>
</evidence>
<gene>
    <name evidence="2" type="ORF">DXV75_08940</name>
</gene>
<accession>A0A3D8M998</accession>
<reference evidence="3" key="1">
    <citation type="submission" date="2018-08" db="EMBL/GenBank/DDBJ databases">
        <authorList>
            <person name="Zhang J."/>
            <person name="Du Z.-J."/>
        </authorList>
    </citation>
    <scope>NUCLEOTIDE SEQUENCE [LARGE SCALE GENOMIC DNA]</scope>
    <source>
        <strain evidence="3">KCTC 52655</strain>
    </source>
</reference>
<comment type="caution">
    <text evidence="2">The sequence shown here is derived from an EMBL/GenBank/DDBJ whole genome shotgun (WGS) entry which is preliminary data.</text>
</comment>
<protein>
    <submittedName>
        <fullName evidence="2">Right-handed parallel beta-helix repeat-containing protein</fullName>
    </submittedName>
</protein>
<dbReference type="EMBL" id="QRHA01000005">
    <property type="protein sequence ID" value="RDV26186.1"/>
    <property type="molecule type" value="Genomic_DNA"/>
</dbReference>
<keyword evidence="1" id="KW-0732">Signal</keyword>
<dbReference type="InterPro" id="IPR012334">
    <property type="entry name" value="Pectin_lyas_fold"/>
</dbReference>
<dbReference type="SUPFAM" id="SSF51126">
    <property type="entry name" value="Pectin lyase-like"/>
    <property type="match status" value="1"/>
</dbReference>